<organism evidence="6 7">
    <name type="scientific">Filobasidium floriforme</name>
    <dbReference type="NCBI Taxonomy" id="5210"/>
    <lineage>
        <taxon>Eukaryota</taxon>
        <taxon>Fungi</taxon>
        <taxon>Dikarya</taxon>
        <taxon>Basidiomycota</taxon>
        <taxon>Agaricomycotina</taxon>
        <taxon>Tremellomycetes</taxon>
        <taxon>Filobasidiales</taxon>
        <taxon>Filobasidiaceae</taxon>
        <taxon>Filobasidium</taxon>
    </lineage>
</organism>
<name>A0A8K0JR50_9TREE</name>
<evidence type="ECO:0000313" key="6">
    <source>
        <dbReference type="EMBL" id="KAG7571034.1"/>
    </source>
</evidence>
<comment type="similarity">
    <text evidence="2">Belongs to the CWC15 family.</text>
</comment>
<dbReference type="Pfam" id="PF04889">
    <property type="entry name" value="Cwf_Cwc_15"/>
    <property type="match status" value="1"/>
</dbReference>
<dbReference type="GO" id="GO:0071013">
    <property type="term" value="C:catalytic step 2 spliceosome"/>
    <property type="evidence" value="ECO:0007669"/>
    <property type="project" value="TreeGrafter"/>
</dbReference>
<feature type="compositionally biased region" description="Basic and acidic residues" evidence="5">
    <location>
        <begin position="187"/>
        <end position="215"/>
    </location>
</feature>
<evidence type="ECO:0000256" key="2">
    <source>
        <dbReference type="ARBA" id="ARBA00006644"/>
    </source>
</evidence>
<dbReference type="EMBL" id="JABELV010000012">
    <property type="protein sequence ID" value="KAG7571034.1"/>
    <property type="molecule type" value="Genomic_DNA"/>
</dbReference>
<comment type="function">
    <text evidence="1">Involved in pre-mRNA splicing.</text>
</comment>
<evidence type="ECO:0000256" key="4">
    <source>
        <dbReference type="ARBA" id="ARBA00023187"/>
    </source>
</evidence>
<dbReference type="GO" id="GO:0045292">
    <property type="term" value="P:mRNA cis splicing, via spliceosome"/>
    <property type="evidence" value="ECO:0007669"/>
    <property type="project" value="TreeGrafter"/>
</dbReference>
<comment type="caution">
    <text evidence="6">The sequence shown here is derived from an EMBL/GenBank/DDBJ whole genome shotgun (WGS) entry which is preliminary data.</text>
</comment>
<proteinExistence type="inferred from homology"/>
<evidence type="ECO:0000256" key="1">
    <source>
        <dbReference type="ARBA" id="ARBA00003777"/>
    </source>
</evidence>
<keyword evidence="3" id="KW-0507">mRNA processing</keyword>
<feature type="region of interest" description="Disordered" evidence="5">
    <location>
        <begin position="60"/>
        <end position="220"/>
    </location>
</feature>
<evidence type="ECO:0008006" key="8">
    <source>
        <dbReference type="Google" id="ProtNLM"/>
    </source>
</evidence>
<accession>A0A8K0JR50</accession>
<evidence type="ECO:0000256" key="3">
    <source>
        <dbReference type="ARBA" id="ARBA00022664"/>
    </source>
</evidence>
<dbReference type="AlphaFoldDB" id="A0A8K0JR50"/>
<dbReference type="Proteomes" id="UP000812966">
    <property type="component" value="Unassembled WGS sequence"/>
</dbReference>
<feature type="region of interest" description="Disordered" evidence="5">
    <location>
        <begin position="1"/>
        <end position="25"/>
    </location>
</feature>
<feature type="compositionally biased region" description="Acidic residues" evidence="5">
    <location>
        <begin position="116"/>
        <end position="127"/>
    </location>
</feature>
<reference evidence="6" key="1">
    <citation type="submission" date="2020-04" db="EMBL/GenBank/DDBJ databases">
        <title>Analysis of mating type loci in Filobasidium floriforme.</title>
        <authorList>
            <person name="Nowrousian M."/>
        </authorList>
    </citation>
    <scope>NUCLEOTIDE SEQUENCE</scope>
    <source>
        <strain evidence="6">CBS 6242</strain>
    </source>
</reference>
<evidence type="ECO:0000313" key="7">
    <source>
        <dbReference type="Proteomes" id="UP000812966"/>
    </source>
</evidence>
<keyword evidence="7" id="KW-1185">Reference proteome</keyword>
<dbReference type="PANTHER" id="PTHR12718:SF2">
    <property type="entry name" value="SPLICEOSOME-ASSOCIATED PROTEIN CWC15 HOMOLOG"/>
    <property type="match status" value="1"/>
</dbReference>
<keyword evidence="4" id="KW-0508">mRNA splicing</keyword>
<sequence>MSNAHRPTWTPAMGKETKAGSRSYFQQDYSARTKLKFRQPGQISQTDVQKRDLRAELLKAEREATDKKRKAAGLAPLPPVASDLLLTDGGASSGDDNGEEQANKRRKILEEAAQLDADDESDDEDADQSEKKKGKQRATDGQDEDMEGNGAAAAGDDDDDDDDDDDSSDDESDDDEDETAALMAELNKIKQERAEEKARQEQEASESNRIDRETEIATGNPLLNLQAALGQMPSTPRSNAGTSTTGSFAVKRRWDDDLIFKNQAAGVDDKPKKEFVNDILRSEFHRKFMSKFVK</sequence>
<dbReference type="PANTHER" id="PTHR12718">
    <property type="entry name" value="CELL CYCLE CONTROL PROTEIN CWF15"/>
    <property type="match status" value="1"/>
</dbReference>
<feature type="compositionally biased region" description="Acidic residues" evidence="5">
    <location>
        <begin position="155"/>
        <end position="179"/>
    </location>
</feature>
<dbReference type="InterPro" id="IPR006973">
    <property type="entry name" value="Cwf_Cwc_15"/>
</dbReference>
<protein>
    <recommendedName>
        <fullName evidence="8">Cwf15/Cwc15 cell cycle control protein</fullName>
    </recommendedName>
</protein>
<gene>
    <name evidence="6" type="ORF">FFLO_00998</name>
</gene>
<dbReference type="GO" id="GO:0003723">
    <property type="term" value="F:RNA binding"/>
    <property type="evidence" value="ECO:0007669"/>
    <property type="project" value="TreeGrafter"/>
</dbReference>
<evidence type="ECO:0000256" key="5">
    <source>
        <dbReference type="SAM" id="MobiDB-lite"/>
    </source>
</evidence>